<keyword evidence="10" id="KW-1185">Reference proteome</keyword>
<dbReference type="EMBL" id="FOQH01000007">
    <property type="protein sequence ID" value="SFI54562.1"/>
    <property type="molecule type" value="Genomic_DNA"/>
</dbReference>
<dbReference type="PANTHER" id="PTHR43163">
    <property type="entry name" value="DIPEPTIDE TRANSPORT SYSTEM PERMEASE PROTEIN DPPB-RELATED"/>
    <property type="match status" value="1"/>
</dbReference>
<dbReference type="Pfam" id="PF19300">
    <property type="entry name" value="BPD_transp_1_N"/>
    <property type="match status" value="1"/>
</dbReference>
<dbReference type="Pfam" id="PF00528">
    <property type="entry name" value="BPD_transp_1"/>
    <property type="match status" value="1"/>
</dbReference>
<dbReference type="RefSeq" id="WP_092861480.1">
    <property type="nucleotide sequence ID" value="NZ_FOQH01000007.1"/>
</dbReference>
<feature type="transmembrane region" description="Helical" evidence="7">
    <location>
        <begin position="272"/>
        <end position="298"/>
    </location>
</feature>
<keyword evidence="4 7" id="KW-0812">Transmembrane</keyword>
<evidence type="ECO:0000313" key="9">
    <source>
        <dbReference type="EMBL" id="SFI54562.1"/>
    </source>
</evidence>
<keyword evidence="2 7" id="KW-0813">Transport</keyword>
<evidence type="ECO:0000256" key="5">
    <source>
        <dbReference type="ARBA" id="ARBA00022989"/>
    </source>
</evidence>
<accession>A0A1I3J2Q1</accession>
<feature type="transmembrane region" description="Helical" evidence="7">
    <location>
        <begin position="133"/>
        <end position="156"/>
    </location>
</feature>
<gene>
    <name evidence="9" type="ORF">SAMN05216258_107338</name>
</gene>
<evidence type="ECO:0000313" key="10">
    <source>
        <dbReference type="Proteomes" id="UP000199377"/>
    </source>
</evidence>
<dbReference type="AlphaFoldDB" id="A0A1I3J2Q1"/>
<sequence>MVSYALSRIGRAAITLLLIVTAAFVILRLTGDPAIIILGPDAPPAAYEAFRRNWGLDEPILVQYLAYFGAVAEGDLGRSMRDGRDAIEVVGERIPLTLALTLPALAFNLALGLGAGVAAALNRNSWIDRAIMAVSVMGFTVPSFVMGLTLSLIFAVKLRWLPAGGAESWEHAILPVVTMGLIGAAIIARFTRSAMLEVLGQPYIRTASAKGVPWRRVILGHALPNAAIPTLTIIGFMVGSLVAGAVVVESIFSWPGVGRLLVSAVANRDLAVVQTILLLIGFTMVLANLAVDLAYGWIDPRLRAGRAAPAK</sequence>
<comment type="subcellular location">
    <subcellularLocation>
        <location evidence="1 7">Cell membrane</location>
        <topology evidence="1 7">Multi-pass membrane protein</topology>
    </subcellularLocation>
</comment>
<dbReference type="Proteomes" id="UP000199377">
    <property type="component" value="Unassembled WGS sequence"/>
</dbReference>
<dbReference type="InterPro" id="IPR035906">
    <property type="entry name" value="MetI-like_sf"/>
</dbReference>
<evidence type="ECO:0000256" key="1">
    <source>
        <dbReference type="ARBA" id="ARBA00004651"/>
    </source>
</evidence>
<dbReference type="SUPFAM" id="SSF161098">
    <property type="entry name" value="MetI-like"/>
    <property type="match status" value="1"/>
</dbReference>
<reference evidence="9 10" key="1">
    <citation type="submission" date="2016-10" db="EMBL/GenBank/DDBJ databases">
        <authorList>
            <person name="de Groot N.N."/>
        </authorList>
    </citation>
    <scope>NUCLEOTIDE SEQUENCE [LARGE SCALE GENOMIC DNA]</scope>
    <source>
        <strain evidence="9 10">CGMCC 1.11030</strain>
    </source>
</reference>
<dbReference type="InterPro" id="IPR045621">
    <property type="entry name" value="BPD_transp_1_N"/>
</dbReference>
<feature type="domain" description="ABC transmembrane type-1" evidence="8">
    <location>
        <begin position="94"/>
        <end position="295"/>
    </location>
</feature>
<evidence type="ECO:0000256" key="4">
    <source>
        <dbReference type="ARBA" id="ARBA00022692"/>
    </source>
</evidence>
<organism evidence="9 10">
    <name type="scientific">Albimonas pacifica</name>
    <dbReference type="NCBI Taxonomy" id="1114924"/>
    <lineage>
        <taxon>Bacteria</taxon>
        <taxon>Pseudomonadati</taxon>
        <taxon>Pseudomonadota</taxon>
        <taxon>Alphaproteobacteria</taxon>
        <taxon>Rhodobacterales</taxon>
        <taxon>Paracoccaceae</taxon>
        <taxon>Albimonas</taxon>
    </lineage>
</organism>
<protein>
    <submittedName>
        <fullName evidence="9">Peptide/nickel transport system permease protein</fullName>
    </submittedName>
</protein>
<proteinExistence type="inferred from homology"/>
<evidence type="ECO:0000259" key="8">
    <source>
        <dbReference type="PROSITE" id="PS50928"/>
    </source>
</evidence>
<feature type="transmembrane region" description="Helical" evidence="7">
    <location>
        <begin position="98"/>
        <end position="121"/>
    </location>
</feature>
<evidence type="ECO:0000256" key="6">
    <source>
        <dbReference type="ARBA" id="ARBA00023136"/>
    </source>
</evidence>
<keyword evidence="6 7" id="KW-0472">Membrane</keyword>
<evidence type="ECO:0000256" key="3">
    <source>
        <dbReference type="ARBA" id="ARBA00022475"/>
    </source>
</evidence>
<dbReference type="STRING" id="1114924.SAMN05216258_107338"/>
<dbReference type="GO" id="GO:0071916">
    <property type="term" value="F:dipeptide transmembrane transporter activity"/>
    <property type="evidence" value="ECO:0007669"/>
    <property type="project" value="TreeGrafter"/>
</dbReference>
<dbReference type="PANTHER" id="PTHR43163:SF6">
    <property type="entry name" value="DIPEPTIDE TRANSPORT SYSTEM PERMEASE PROTEIN DPPB-RELATED"/>
    <property type="match status" value="1"/>
</dbReference>
<evidence type="ECO:0000256" key="2">
    <source>
        <dbReference type="ARBA" id="ARBA00022448"/>
    </source>
</evidence>
<dbReference type="Gene3D" id="1.10.3720.10">
    <property type="entry name" value="MetI-like"/>
    <property type="match status" value="1"/>
</dbReference>
<dbReference type="OrthoDB" id="9807402at2"/>
<dbReference type="CDD" id="cd06261">
    <property type="entry name" value="TM_PBP2"/>
    <property type="match status" value="1"/>
</dbReference>
<feature type="transmembrane region" description="Helical" evidence="7">
    <location>
        <begin position="12"/>
        <end position="31"/>
    </location>
</feature>
<dbReference type="InterPro" id="IPR000515">
    <property type="entry name" value="MetI-like"/>
</dbReference>
<feature type="transmembrane region" description="Helical" evidence="7">
    <location>
        <begin position="226"/>
        <end position="252"/>
    </location>
</feature>
<evidence type="ECO:0000256" key="7">
    <source>
        <dbReference type="RuleBase" id="RU363032"/>
    </source>
</evidence>
<dbReference type="PROSITE" id="PS50928">
    <property type="entry name" value="ABC_TM1"/>
    <property type="match status" value="1"/>
</dbReference>
<dbReference type="GO" id="GO:0005886">
    <property type="term" value="C:plasma membrane"/>
    <property type="evidence" value="ECO:0007669"/>
    <property type="project" value="UniProtKB-SubCell"/>
</dbReference>
<feature type="transmembrane region" description="Helical" evidence="7">
    <location>
        <begin position="168"/>
        <end position="188"/>
    </location>
</feature>
<comment type="similarity">
    <text evidence="7">Belongs to the binding-protein-dependent transport system permease family.</text>
</comment>
<keyword evidence="3" id="KW-1003">Cell membrane</keyword>
<keyword evidence="5 7" id="KW-1133">Transmembrane helix</keyword>
<name>A0A1I3J2Q1_9RHOB</name>